<dbReference type="PIRSF" id="PIRSF002825">
    <property type="entry name" value="CfbpA"/>
    <property type="match status" value="1"/>
</dbReference>
<dbReference type="AlphaFoldDB" id="A0A4R5F2C3"/>
<comment type="caution">
    <text evidence="3">The sequence shown here is derived from an EMBL/GenBank/DDBJ whole genome shotgun (WGS) entry which is preliminary data.</text>
</comment>
<dbReference type="Proteomes" id="UP000295136">
    <property type="component" value="Unassembled WGS sequence"/>
</dbReference>
<dbReference type="RefSeq" id="WP_132634702.1">
    <property type="nucleotide sequence ID" value="NZ_SMLD01000092.1"/>
</dbReference>
<dbReference type="InterPro" id="IPR026045">
    <property type="entry name" value="Ferric-bd"/>
</dbReference>
<dbReference type="EMBL" id="SMLD01000092">
    <property type="protein sequence ID" value="TDE41697.1"/>
    <property type="molecule type" value="Genomic_DNA"/>
</dbReference>
<proteinExistence type="predicted"/>
<evidence type="ECO:0000313" key="3">
    <source>
        <dbReference type="EMBL" id="TDE41697.1"/>
    </source>
</evidence>
<name>A0A4R5F2C3_9ACTN</name>
<dbReference type="PANTHER" id="PTHR30006">
    <property type="entry name" value="THIAMINE-BINDING PERIPLASMIC PROTEIN-RELATED"/>
    <property type="match status" value="1"/>
</dbReference>
<dbReference type="Gene3D" id="3.40.190.10">
    <property type="entry name" value="Periplasmic binding protein-like II"/>
    <property type="match status" value="2"/>
</dbReference>
<keyword evidence="4" id="KW-1185">Reference proteome</keyword>
<evidence type="ECO:0000313" key="4">
    <source>
        <dbReference type="Proteomes" id="UP000295136"/>
    </source>
</evidence>
<evidence type="ECO:0000256" key="1">
    <source>
        <dbReference type="ARBA" id="ARBA00022729"/>
    </source>
</evidence>
<accession>A0A4R5F2C3</accession>
<gene>
    <name evidence="3" type="ORF">E1295_29065</name>
</gene>
<dbReference type="SUPFAM" id="SSF53850">
    <property type="entry name" value="Periplasmic binding protein-like II"/>
    <property type="match status" value="1"/>
</dbReference>
<reference evidence="3 4" key="1">
    <citation type="submission" date="2019-03" db="EMBL/GenBank/DDBJ databases">
        <title>Draft genome sequences of novel Actinobacteria.</title>
        <authorList>
            <person name="Sahin N."/>
            <person name="Ay H."/>
            <person name="Saygin H."/>
        </authorList>
    </citation>
    <scope>NUCLEOTIDE SEQUENCE [LARGE SCALE GENOMIC DNA]</scope>
    <source>
        <strain evidence="3 4">6K102</strain>
    </source>
</reference>
<feature type="chain" id="PRO_5038809436" evidence="2">
    <location>
        <begin position="21"/>
        <end position="338"/>
    </location>
</feature>
<dbReference type="Pfam" id="PF13343">
    <property type="entry name" value="SBP_bac_6"/>
    <property type="match status" value="1"/>
</dbReference>
<feature type="signal peptide" evidence="2">
    <location>
        <begin position="1"/>
        <end position="20"/>
    </location>
</feature>
<evidence type="ECO:0000256" key="2">
    <source>
        <dbReference type="SAM" id="SignalP"/>
    </source>
</evidence>
<dbReference type="PANTHER" id="PTHR30006:SF24">
    <property type="entry name" value="SLL0237 PROTEIN"/>
    <property type="match status" value="1"/>
</dbReference>
<protein>
    <submittedName>
        <fullName evidence="3">Extracellular solute-binding protein</fullName>
    </submittedName>
</protein>
<sequence>MRYATTFGAGLLTLALTGCAGVLTNNATAGQSGGDDNTVTLYAVSGPEVTDPILGAFKSKHPEIKVNRIGLPGTGEAFARVRAEKDRPLGDVIWGGSSELYTANADLIAPVELPNDAATVAKDPQHIWHATDLLFQAIAVNTDKFPDAAGHPKTFADLAEPGYAGGKVAFATPKSSGTSYSLLTTMVTLHDWDYVDRFVKNARMLDGSTAMFNLVKDGEVGTSFINEDLGAKWIDAGVKIKLIYPEDGVSGQIGSAGVIKGAKHEAAAKTLVDFLMSKEAQQIMVDEVQRRSSRGDVPAPKGLPPVDQLKRAEVDEKWAAEKKDEILAKFDDAVKSAG</sequence>
<dbReference type="PROSITE" id="PS51257">
    <property type="entry name" value="PROKAR_LIPOPROTEIN"/>
    <property type="match status" value="1"/>
</dbReference>
<keyword evidence="1 2" id="KW-0732">Signal</keyword>
<organism evidence="3 4">
    <name type="scientific">Nonomuraea mesophila</name>
    <dbReference type="NCBI Taxonomy" id="2530382"/>
    <lineage>
        <taxon>Bacteria</taxon>
        <taxon>Bacillati</taxon>
        <taxon>Actinomycetota</taxon>
        <taxon>Actinomycetes</taxon>
        <taxon>Streptosporangiales</taxon>
        <taxon>Streptosporangiaceae</taxon>
        <taxon>Nonomuraea</taxon>
    </lineage>
</organism>